<evidence type="ECO:0000256" key="2">
    <source>
        <dbReference type="SAM" id="Phobius"/>
    </source>
</evidence>
<keyword evidence="2" id="KW-1133">Transmembrane helix</keyword>
<evidence type="ECO:0000313" key="4">
    <source>
        <dbReference type="Proteomes" id="UP000045978"/>
    </source>
</evidence>
<evidence type="ECO:0000256" key="1">
    <source>
        <dbReference type="SAM" id="MobiDB-lite"/>
    </source>
</evidence>
<feature type="compositionally biased region" description="Pro residues" evidence="1">
    <location>
        <begin position="23"/>
        <end position="37"/>
    </location>
</feature>
<dbReference type="AlphaFoldDB" id="A0A0K3A9X0"/>
<keyword evidence="2" id="KW-0472">Membrane</keyword>
<dbReference type="EMBL" id="CXOJ01000094">
    <property type="protein sequence ID" value="CTP92305.1"/>
    <property type="molecule type" value="Genomic_DNA"/>
</dbReference>
<dbReference type="Proteomes" id="UP000045978">
    <property type="component" value="Unassembled WGS sequence"/>
</dbReference>
<protein>
    <submittedName>
        <fullName evidence="3">Putative membrane protein</fullName>
    </submittedName>
</protein>
<keyword evidence="2" id="KW-0812">Transmembrane</keyword>
<proteinExistence type="predicted"/>
<name>A0A0K3A9X0_9XANT</name>
<gene>
    <name evidence="3" type="ORF">XTPLMG730_3447</name>
</gene>
<reference evidence="3 4" key="1">
    <citation type="submission" date="2015-07" db="EMBL/GenBank/DDBJ databases">
        <authorList>
            <person name="Noorani M."/>
        </authorList>
    </citation>
    <scope>NUCLEOTIDE SEQUENCE [LARGE SCALE GENOMIC DNA]</scope>
    <source>
        <strain evidence="3">LMG730</strain>
    </source>
</reference>
<evidence type="ECO:0000313" key="3">
    <source>
        <dbReference type="EMBL" id="CTP92305.1"/>
    </source>
</evidence>
<accession>A0A0K3A9X0</accession>
<feature type="region of interest" description="Disordered" evidence="1">
    <location>
        <begin position="1"/>
        <end position="37"/>
    </location>
</feature>
<organism evidence="3 4">
    <name type="scientific">Xanthomonas graminis pv. phlei</name>
    <dbReference type="NCBI Taxonomy" id="487906"/>
    <lineage>
        <taxon>Bacteria</taxon>
        <taxon>Pseudomonadati</taxon>
        <taxon>Pseudomonadota</taxon>
        <taxon>Gammaproteobacteria</taxon>
        <taxon>Lysobacterales</taxon>
        <taxon>Lysobacteraceae</taxon>
        <taxon>Xanthomonas</taxon>
        <taxon>Xanthomonas translucens group</taxon>
        <taxon>Xanthomonas graminis</taxon>
    </lineage>
</organism>
<sequence>MDQDAPMHTQDAPPQDTDRPRFAPAPPRAWRTPRPPPGIGAHRYRIWADAGDGRCAVRQGWSWRVFALPYPPAPLPPALWLLLHAAAWVVVLQALGVAAAFGLALELAWRLPRARHGHRWHERRLRAQGWRPCTRVLAIHAEAALLTAAIRSLAAGRR</sequence>
<feature type="transmembrane region" description="Helical" evidence="2">
    <location>
        <begin position="78"/>
        <end position="105"/>
    </location>
</feature>